<dbReference type="OrthoDB" id="1551454at2"/>
<comment type="subcellular location">
    <subcellularLocation>
        <location evidence="1">Membrane</location>
        <topology evidence="1">Multi-pass membrane protein</topology>
    </subcellularLocation>
</comment>
<evidence type="ECO:0000313" key="7">
    <source>
        <dbReference type="Proteomes" id="UP000234748"/>
    </source>
</evidence>
<keyword evidence="2 5" id="KW-0812">Transmembrane</keyword>
<evidence type="ECO:0008006" key="8">
    <source>
        <dbReference type="Google" id="ProtNLM"/>
    </source>
</evidence>
<dbReference type="Gene3D" id="1.20.1530.20">
    <property type="match status" value="1"/>
</dbReference>
<feature type="transmembrane region" description="Helical" evidence="5">
    <location>
        <begin position="125"/>
        <end position="149"/>
    </location>
</feature>
<feature type="transmembrane region" description="Helical" evidence="5">
    <location>
        <begin position="220"/>
        <end position="244"/>
    </location>
</feature>
<keyword evidence="7" id="KW-1185">Reference proteome</keyword>
<sequence length="314" mass="34047">MLNSFNKRLQSMMPILTPLSIVAGVSLQDIGGQLLFIVPWLFAFMTFVSSLSMNVKDLKNFSKDPAAILLSIAFLHIIMPVLAYIVSNSIFDNHLLTIGYVISAAIPTGVTSVIWVSICGGNLPLCLSIILFDTLLSPLIMPALLHIVVGETIGIETSSLISDLVWMIVLPSVAGILLNQLTKGKIQVTLGRNLGPFSKLSLFAVILINSSAIAPFLKEITWELCSVIFVVLVLALSGYALALIGGRLIWKDKGIVTTFVFIGGMRNIALGVIVATTYFPAKVAMPVVFGMLFQQILASMFSKIIEKSQLRYVT</sequence>
<dbReference type="PANTHER" id="PTHR10361:SF28">
    <property type="entry name" value="P3 PROTEIN-RELATED"/>
    <property type="match status" value="1"/>
</dbReference>
<dbReference type="InterPro" id="IPR004710">
    <property type="entry name" value="Bilac:Na_transpt"/>
</dbReference>
<protein>
    <recommendedName>
        <fullName evidence="8">Bile acid:sodium symporter family protein</fullName>
    </recommendedName>
</protein>
<feature type="transmembrane region" description="Helical" evidence="5">
    <location>
        <begin position="194"/>
        <end position="214"/>
    </location>
</feature>
<feature type="transmembrane region" description="Helical" evidence="5">
    <location>
        <begin position="37"/>
        <end position="55"/>
    </location>
</feature>
<organism evidence="6 7">
    <name type="scientific">Peribacillus deserti</name>
    <dbReference type="NCBI Taxonomy" id="673318"/>
    <lineage>
        <taxon>Bacteria</taxon>
        <taxon>Bacillati</taxon>
        <taxon>Bacillota</taxon>
        <taxon>Bacilli</taxon>
        <taxon>Bacillales</taxon>
        <taxon>Bacillaceae</taxon>
        <taxon>Peribacillus</taxon>
    </lineage>
</organism>
<dbReference type="EMBL" id="PGUY01000054">
    <property type="protein sequence ID" value="PLT28680.1"/>
    <property type="molecule type" value="Genomic_DNA"/>
</dbReference>
<feature type="transmembrane region" description="Helical" evidence="5">
    <location>
        <begin position="164"/>
        <end position="182"/>
    </location>
</feature>
<dbReference type="GO" id="GO:0016020">
    <property type="term" value="C:membrane"/>
    <property type="evidence" value="ECO:0007669"/>
    <property type="project" value="UniProtKB-SubCell"/>
</dbReference>
<evidence type="ECO:0000256" key="1">
    <source>
        <dbReference type="ARBA" id="ARBA00004141"/>
    </source>
</evidence>
<feature type="transmembrane region" description="Helical" evidence="5">
    <location>
        <begin position="98"/>
        <end position="118"/>
    </location>
</feature>
<name>A0A2N5M2U9_9BACI</name>
<evidence type="ECO:0000256" key="4">
    <source>
        <dbReference type="ARBA" id="ARBA00023136"/>
    </source>
</evidence>
<feature type="transmembrane region" description="Helical" evidence="5">
    <location>
        <begin position="256"/>
        <end position="277"/>
    </location>
</feature>
<gene>
    <name evidence="6" type="ORF">CUU66_17455</name>
</gene>
<dbReference type="AlphaFoldDB" id="A0A2N5M2U9"/>
<feature type="transmembrane region" description="Helical" evidence="5">
    <location>
        <begin position="67"/>
        <end position="86"/>
    </location>
</feature>
<keyword evidence="4 5" id="KW-0472">Membrane</keyword>
<evidence type="ECO:0000256" key="5">
    <source>
        <dbReference type="SAM" id="Phobius"/>
    </source>
</evidence>
<comment type="caution">
    <text evidence="6">The sequence shown here is derived from an EMBL/GenBank/DDBJ whole genome shotgun (WGS) entry which is preliminary data.</text>
</comment>
<reference evidence="6 7" key="1">
    <citation type="submission" date="2017-11" db="EMBL/GenBank/DDBJ databases">
        <title>Comparitive Functional Genomics of Dry Heat Resistant strains isolated from the Viking Spacecraft.</title>
        <authorList>
            <person name="Seuylemezian A."/>
            <person name="Cooper K."/>
            <person name="Vaishampayan P."/>
        </authorList>
    </citation>
    <scope>NUCLEOTIDE SEQUENCE [LARGE SCALE GENOMIC DNA]</scope>
    <source>
        <strain evidence="6 7">V1-29</strain>
    </source>
</reference>
<dbReference type="Proteomes" id="UP000234748">
    <property type="component" value="Unassembled WGS sequence"/>
</dbReference>
<dbReference type="InterPro" id="IPR002657">
    <property type="entry name" value="BilAc:Na_symport/Acr3"/>
</dbReference>
<proteinExistence type="predicted"/>
<dbReference type="PANTHER" id="PTHR10361">
    <property type="entry name" value="SODIUM-BILE ACID COTRANSPORTER"/>
    <property type="match status" value="1"/>
</dbReference>
<evidence type="ECO:0000256" key="3">
    <source>
        <dbReference type="ARBA" id="ARBA00022989"/>
    </source>
</evidence>
<evidence type="ECO:0000256" key="2">
    <source>
        <dbReference type="ARBA" id="ARBA00022692"/>
    </source>
</evidence>
<dbReference type="InterPro" id="IPR038770">
    <property type="entry name" value="Na+/solute_symporter_sf"/>
</dbReference>
<keyword evidence="3 5" id="KW-1133">Transmembrane helix</keyword>
<dbReference type="RefSeq" id="WP_101644484.1">
    <property type="nucleotide sequence ID" value="NZ_PGUY01000054.1"/>
</dbReference>
<feature type="transmembrane region" description="Helical" evidence="5">
    <location>
        <begin position="283"/>
        <end position="301"/>
    </location>
</feature>
<accession>A0A2N5M2U9</accession>
<evidence type="ECO:0000313" key="6">
    <source>
        <dbReference type="EMBL" id="PLT28680.1"/>
    </source>
</evidence>
<dbReference type="Pfam" id="PF01758">
    <property type="entry name" value="SBF"/>
    <property type="match status" value="1"/>
</dbReference>